<keyword evidence="3" id="KW-0378">Hydrolase</keyword>
<dbReference type="SUPFAM" id="SSF56601">
    <property type="entry name" value="beta-lactamase/transpeptidase-like"/>
    <property type="match status" value="1"/>
</dbReference>
<dbReference type="Gene3D" id="3.40.710.10">
    <property type="entry name" value="DD-peptidase/beta-lactamase superfamily"/>
    <property type="match status" value="1"/>
</dbReference>
<dbReference type="RefSeq" id="WP_082025626.1">
    <property type="nucleotide sequence ID" value="NZ_AP014648.1"/>
</dbReference>
<gene>
    <name evidence="3" type="ORF">GL4_2259</name>
</gene>
<dbReference type="InterPro" id="IPR001466">
    <property type="entry name" value="Beta-lactam-related"/>
</dbReference>
<evidence type="ECO:0000259" key="2">
    <source>
        <dbReference type="Pfam" id="PF11954"/>
    </source>
</evidence>
<dbReference type="Pfam" id="PF11954">
    <property type="entry name" value="DUF3471"/>
    <property type="match status" value="1"/>
</dbReference>
<keyword evidence="4" id="KW-1185">Reference proteome</keyword>
<dbReference type="HOGENOM" id="CLU_020027_14_3_5"/>
<dbReference type="OrthoDB" id="5377981at2"/>
<dbReference type="InterPro" id="IPR050491">
    <property type="entry name" value="AmpC-like"/>
</dbReference>
<evidence type="ECO:0000259" key="1">
    <source>
        <dbReference type="Pfam" id="PF00144"/>
    </source>
</evidence>
<accession>A0A0A8K4G2</accession>
<sequence>MPVPTTSCLNAARHRVRRVVLTALGGTCLACSMAAGPVTAEEAAKPLLNAPVSPVPPLFDQADIDNATAALDGIVESAMKRTGVPGVAVGVVYKDKVIYAKGFGVREVGKPGKIDPDTVFLLASVSKPIASTVVAKLVGDGVVKWDDPARTHNPAFALNDPYVSEHATIADLLSHRSGLHTGAGDLLEDLGFDRAYILSHIDQQPLDPFRTSYHYSNFGYTSGGIAAAAAAGKSWEELADEALFVPAGMATASYRHADYLAHADRAHIHRRLPDGTWDALYDRNADPQAPAGGASASLNDVLRFLRLQLANGTLDGKEIIDADALAAPRAPQVIPGSPRSVASRTGFYGFGWNVGYDDHGRVRVSHSGAFELGTATNIVFLPGEDVGVVTLTNGQPIGVAEAIGESLLDVATNGRQTVDWVGFLGQVFEQMAAAEAPEVDYTKVPANPSPARDLTSYAGSYGNGYYGPLDVSLADGGLSMTMGPEGAPTMFALSHFDGDTFSFETVGENANGLAGAIFTVGEDGKASKVVLDYYDRTGLGTFVRE</sequence>
<dbReference type="PANTHER" id="PTHR46825">
    <property type="entry name" value="D-ALANYL-D-ALANINE-CARBOXYPEPTIDASE/ENDOPEPTIDASE AMPH"/>
    <property type="match status" value="1"/>
</dbReference>
<name>A0A0A8K4G2_9HYPH</name>
<dbReference type="GO" id="GO:0008800">
    <property type="term" value="F:beta-lactamase activity"/>
    <property type="evidence" value="ECO:0007669"/>
    <property type="project" value="UniProtKB-EC"/>
</dbReference>
<dbReference type="EC" id="3.5.2.6" evidence="3"/>
<dbReference type="Gene3D" id="2.40.128.600">
    <property type="match status" value="1"/>
</dbReference>
<reference evidence="3 4" key="1">
    <citation type="submission" date="2014-09" db="EMBL/GenBank/DDBJ databases">
        <title>Genome sequencing of Methyloceanibacter caenitepidi Gela4.</title>
        <authorList>
            <person name="Takeuchi M."/>
            <person name="Susumu S."/>
            <person name="Kamagata Y."/>
            <person name="Oshima K."/>
            <person name="Hattori M."/>
            <person name="Iwasaki W."/>
        </authorList>
    </citation>
    <scope>NUCLEOTIDE SEQUENCE [LARGE SCALE GENOMIC DNA]</scope>
    <source>
        <strain evidence="3 4">Gela4</strain>
    </source>
</reference>
<evidence type="ECO:0000313" key="4">
    <source>
        <dbReference type="Proteomes" id="UP000031643"/>
    </source>
</evidence>
<dbReference type="InterPro" id="IPR021860">
    <property type="entry name" value="Peptidase_S12_Pab87-rel_C"/>
</dbReference>
<dbReference type="EMBL" id="AP014648">
    <property type="protein sequence ID" value="BAQ17701.1"/>
    <property type="molecule type" value="Genomic_DNA"/>
</dbReference>
<feature type="domain" description="Beta-lactamase-related" evidence="1">
    <location>
        <begin position="71"/>
        <end position="397"/>
    </location>
</feature>
<dbReference type="Pfam" id="PF00144">
    <property type="entry name" value="Beta-lactamase"/>
    <property type="match status" value="1"/>
</dbReference>
<dbReference type="PANTHER" id="PTHR46825:SF15">
    <property type="entry name" value="BETA-LACTAMASE-RELATED DOMAIN-CONTAINING PROTEIN"/>
    <property type="match status" value="1"/>
</dbReference>
<dbReference type="AlphaFoldDB" id="A0A0A8K4G2"/>
<evidence type="ECO:0000313" key="3">
    <source>
        <dbReference type="EMBL" id="BAQ17701.1"/>
    </source>
</evidence>
<dbReference type="InterPro" id="IPR012338">
    <property type="entry name" value="Beta-lactam/transpept-like"/>
</dbReference>
<dbReference type="KEGG" id="mcg:GL4_2259"/>
<protein>
    <submittedName>
        <fullName evidence="3">Beta-lactamase</fullName>
        <ecNumber evidence="3">3.5.2.6</ecNumber>
    </submittedName>
</protein>
<proteinExistence type="predicted"/>
<dbReference type="Proteomes" id="UP000031643">
    <property type="component" value="Chromosome"/>
</dbReference>
<feature type="domain" description="Peptidase S12 Pab87-related C-terminal" evidence="2">
    <location>
        <begin position="445"/>
        <end position="532"/>
    </location>
</feature>
<organism evidence="3 4">
    <name type="scientific">Methyloceanibacter caenitepidi</name>
    <dbReference type="NCBI Taxonomy" id="1384459"/>
    <lineage>
        <taxon>Bacteria</taxon>
        <taxon>Pseudomonadati</taxon>
        <taxon>Pseudomonadota</taxon>
        <taxon>Alphaproteobacteria</taxon>
        <taxon>Hyphomicrobiales</taxon>
        <taxon>Hyphomicrobiaceae</taxon>
        <taxon>Methyloceanibacter</taxon>
    </lineage>
</organism>